<evidence type="ECO:0000256" key="1">
    <source>
        <dbReference type="ARBA" id="ARBA00004651"/>
    </source>
</evidence>
<protein>
    <submittedName>
        <fullName evidence="7">LPS export ABC transporter permease LptG</fullName>
    </submittedName>
</protein>
<feature type="transmembrane region" description="Helical" evidence="6">
    <location>
        <begin position="12"/>
        <end position="33"/>
    </location>
</feature>
<evidence type="ECO:0000256" key="2">
    <source>
        <dbReference type="ARBA" id="ARBA00022475"/>
    </source>
</evidence>
<evidence type="ECO:0000256" key="6">
    <source>
        <dbReference type="SAM" id="Phobius"/>
    </source>
</evidence>
<dbReference type="NCBIfam" id="TIGR04408">
    <property type="entry name" value="LptG_lptG"/>
    <property type="match status" value="1"/>
</dbReference>
<feature type="transmembrane region" description="Helical" evidence="6">
    <location>
        <begin position="55"/>
        <end position="76"/>
    </location>
</feature>
<dbReference type="GO" id="GO:0055085">
    <property type="term" value="P:transmembrane transport"/>
    <property type="evidence" value="ECO:0007669"/>
    <property type="project" value="InterPro"/>
</dbReference>
<sequence>MRILDRYIVREFLGVFVFSLAIFIALSAIVDLFDRLSRFFDVSGMVVIQYYMNRLPWFGFQVLPVAVLLAALFSLGKMARYNELLAMKMGRLNSFRIVVPLLVLGLVVSFAALILGESIIPRMNERALNAYRVKVQKVAPFQRTKDNDIWYRAKGNRFLHISLLDTTSGNIRGLTLFELSPDFALLRRIDAREARWQNGQWLLQDGEISWTGPDGTYRVNSFTNFTLYLDEKPIDLAQVMRESEEMSSGELREYIEKLAKTGANSVRYQVDLAAKGSTAFSSLVMALIGIAFALRTGKRGVMTWTGACVVVAICYSILNSFSISLGRGGVLSPVVAAWLPNALFTAAGLGSVLRVKS</sequence>
<gene>
    <name evidence="7" type="primary">lptG</name>
    <name evidence="7" type="ORF">K8G79_05475</name>
</gene>
<dbReference type="Proteomes" id="UP001197609">
    <property type="component" value="Unassembled WGS sequence"/>
</dbReference>
<dbReference type="AlphaFoldDB" id="A0AAJ1EJ68"/>
<evidence type="ECO:0000256" key="4">
    <source>
        <dbReference type="ARBA" id="ARBA00022989"/>
    </source>
</evidence>
<feature type="transmembrane region" description="Helical" evidence="6">
    <location>
        <begin position="301"/>
        <end position="318"/>
    </location>
</feature>
<comment type="caution">
    <text evidence="7">The sequence shown here is derived from an EMBL/GenBank/DDBJ whole genome shotgun (WGS) entry which is preliminary data.</text>
</comment>
<keyword evidence="4 6" id="KW-1133">Transmembrane helix</keyword>
<dbReference type="PANTHER" id="PTHR33529:SF6">
    <property type="entry name" value="YJGP_YJGQ FAMILY PERMEASE"/>
    <property type="match status" value="1"/>
</dbReference>
<keyword evidence="3 6" id="KW-0812">Transmembrane</keyword>
<name>A0AAJ1EJ68_9BACT</name>
<dbReference type="InterPro" id="IPR030923">
    <property type="entry name" value="LptG"/>
</dbReference>
<proteinExistence type="predicted"/>
<evidence type="ECO:0000256" key="3">
    <source>
        <dbReference type="ARBA" id="ARBA00022692"/>
    </source>
</evidence>
<dbReference type="PANTHER" id="PTHR33529">
    <property type="entry name" value="SLR0882 PROTEIN-RELATED"/>
    <property type="match status" value="1"/>
</dbReference>
<keyword evidence="5 6" id="KW-0472">Membrane</keyword>
<evidence type="ECO:0000313" key="8">
    <source>
        <dbReference type="Proteomes" id="UP001197609"/>
    </source>
</evidence>
<evidence type="ECO:0000256" key="5">
    <source>
        <dbReference type="ARBA" id="ARBA00023136"/>
    </source>
</evidence>
<dbReference type="GO" id="GO:0015920">
    <property type="term" value="P:lipopolysaccharide transport"/>
    <property type="evidence" value="ECO:0007669"/>
    <property type="project" value="TreeGrafter"/>
</dbReference>
<organism evidence="7 8">
    <name type="scientific">Candidatus Methylomirabilis tolerans</name>
    <dbReference type="NCBI Taxonomy" id="3123416"/>
    <lineage>
        <taxon>Bacteria</taxon>
        <taxon>Candidatus Methylomirabilota</taxon>
        <taxon>Candidatus Methylomirabilia</taxon>
        <taxon>Candidatus Methylomirabilales</taxon>
        <taxon>Candidatus Methylomirabilaceae</taxon>
        <taxon>Candidatus Methylomirabilis</taxon>
    </lineage>
</organism>
<feature type="transmembrane region" description="Helical" evidence="6">
    <location>
        <begin position="272"/>
        <end position="294"/>
    </location>
</feature>
<dbReference type="Pfam" id="PF03739">
    <property type="entry name" value="LptF_LptG"/>
    <property type="match status" value="1"/>
</dbReference>
<evidence type="ECO:0000313" key="7">
    <source>
        <dbReference type="EMBL" id="MBZ0159570.1"/>
    </source>
</evidence>
<keyword evidence="2" id="KW-1003">Cell membrane</keyword>
<feature type="transmembrane region" description="Helical" evidence="6">
    <location>
        <begin position="330"/>
        <end position="353"/>
    </location>
</feature>
<comment type="subcellular location">
    <subcellularLocation>
        <location evidence="1">Cell membrane</location>
        <topology evidence="1">Multi-pass membrane protein</topology>
    </subcellularLocation>
</comment>
<feature type="transmembrane region" description="Helical" evidence="6">
    <location>
        <begin position="97"/>
        <end position="116"/>
    </location>
</feature>
<accession>A0AAJ1EJ68</accession>
<dbReference type="EMBL" id="JAIOIU010000064">
    <property type="protein sequence ID" value="MBZ0159570.1"/>
    <property type="molecule type" value="Genomic_DNA"/>
</dbReference>
<dbReference type="GO" id="GO:0043190">
    <property type="term" value="C:ATP-binding cassette (ABC) transporter complex"/>
    <property type="evidence" value="ECO:0007669"/>
    <property type="project" value="InterPro"/>
</dbReference>
<reference evidence="7 8" key="1">
    <citation type="journal article" date="2021" name="bioRxiv">
        <title>Unraveling nitrogen, sulfur and carbon metabolic pathways and microbial community transcriptional responses to substrate deprivation and toxicity stresses in a bioreactor mimicking anoxic brackish coastal sediment conditions.</title>
        <authorList>
            <person name="Martins P.D."/>
            <person name="Echeveste M.J."/>
            <person name="Arshad A."/>
            <person name="Kurth J."/>
            <person name="Ouboter H."/>
            <person name="Jetten M.S.M."/>
            <person name="Welte C.U."/>
        </authorList>
    </citation>
    <scope>NUCLEOTIDE SEQUENCE [LARGE SCALE GENOMIC DNA]</scope>
    <source>
        <strain evidence="7">MAG_38</strain>
    </source>
</reference>
<dbReference type="InterPro" id="IPR005495">
    <property type="entry name" value="LptG/LptF_permease"/>
</dbReference>